<protein>
    <recommendedName>
        <fullName evidence="1">Toprim domain-containing protein</fullName>
    </recommendedName>
</protein>
<sequence>MIQSVCQVIDTTTPILLNRRKLVNIWCHSSSTSHSNILKSSTRNPAKSERFNEVSPDYMSKDDVLKQKVKLLGIVYDSSYCNGGQSMERSLSFHIVPNGYAGILQCGDVFDLIAAGVAGRSEASLLPEDVSLGVEFGTISSIRLCISNLIWNFISTSFIPFQEKDTEKVLYGLDDIVDADEIISVEGELDKLSVEEAGFRNCVSVPGGAPGKDTAFQYLWNCKQYLDKVSRIVLATDGDSPGQALAEELACRLGKESIKRFEIQNFVGPTWF</sequence>
<dbReference type="InterPro" id="IPR006171">
    <property type="entry name" value="TOPRIM_dom"/>
</dbReference>
<dbReference type="PANTHER" id="PTHR12873:SF6">
    <property type="entry name" value="TOPRIM DOMAIN-CONTAINING PROTEIN"/>
    <property type="match status" value="1"/>
</dbReference>
<name>A0AA88DQ58_FICCA</name>
<evidence type="ECO:0000313" key="3">
    <source>
        <dbReference type="Proteomes" id="UP001187192"/>
    </source>
</evidence>
<comment type="caution">
    <text evidence="2">The sequence shown here is derived from an EMBL/GenBank/DDBJ whole genome shotgun (WGS) entry which is preliminary data.</text>
</comment>
<accession>A0AA88DQ58</accession>
<feature type="domain" description="Toprim" evidence="1">
    <location>
        <begin position="180"/>
        <end position="258"/>
    </location>
</feature>
<dbReference type="AlphaFoldDB" id="A0AA88DQ58"/>
<dbReference type="Gene3D" id="3.40.1360.10">
    <property type="match status" value="1"/>
</dbReference>
<keyword evidence="3" id="KW-1185">Reference proteome</keyword>
<dbReference type="Pfam" id="PF13662">
    <property type="entry name" value="Toprim_4"/>
    <property type="match status" value="1"/>
</dbReference>
<organism evidence="2 3">
    <name type="scientific">Ficus carica</name>
    <name type="common">Common fig</name>
    <dbReference type="NCBI Taxonomy" id="3494"/>
    <lineage>
        <taxon>Eukaryota</taxon>
        <taxon>Viridiplantae</taxon>
        <taxon>Streptophyta</taxon>
        <taxon>Embryophyta</taxon>
        <taxon>Tracheophyta</taxon>
        <taxon>Spermatophyta</taxon>
        <taxon>Magnoliopsida</taxon>
        <taxon>eudicotyledons</taxon>
        <taxon>Gunneridae</taxon>
        <taxon>Pentapetalae</taxon>
        <taxon>rosids</taxon>
        <taxon>fabids</taxon>
        <taxon>Rosales</taxon>
        <taxon>Moraceae</taxon>
        <taxon>Ficeae</taxon>
        <taxon>Ficus</taxon>
    </lineage>
</organism>
<evidence type="ECO:0000313" key="2">
    <source>
        <dbReference type="EMBL" id="GMN58874.1"/>
    </source>
</evidence>
<gene>
    <name evidence="2" type="ORF">TIFTF001_027957</name>
</gene>
<dbReference type="PANTHER" id="PTHR12873">
    <property type="entry name" value="T7-LIKE MITOCHONDRIAL DNA HELICASE"/>
    <property type="match status" value="1"/>
</dbReference>
<dbReference type="GO" id="GO:0003697">
    <property type="term" value="F:single-stranded DNA binding"/>
    <property type="evidence" value="ECO:0007669"/>
    <property type="project" value="InterPro"/>
</dbReference>
<reference evidence="2" key="1">
    <citation type="submission" date="2023-07" db="EMBL/GenBank/DDBJ databases">
        <title>draft genome sequence of fig (Ficus carica).</title>
        <authorList>
            <person name="Takahashi T."/>
            <person name="Nishimura K."/>
        </authorList>
    </citation>
    <scope>NUCLEOTIDE SEQUENCE</scope>
</reference>
<dbReference type="GO" id="GO:0043139">
    <property type="term" value="F:5'-3' DNA helicase activity"/>
    <property type="evidence" value="ECO:0007669"/>
    <property type="project" value="InterPro"/>
</dbReference>
<evidence type="ECO:0000259" key="1">
    <source>
        <dbReference type="SMART" id="SM00493"/>
    </source>
</evidence>
<dbReference type="Proteomes" id="UP001187192">
    <property type="component" value="Unassembled WGS sequence"/>
</dbReference>
<dbReference type="InterPro" id="IPR027032">
    <property type="entry name" value="Twinkle-like"/>
</dbReference>
<dbReference type="SUPFAM" id="SSF56731">
    <property type="entry name" value="DNA primase core"/>
    <property type="match status" value="1"/>
</dbReference>
<dbReference type="SMART" id="SM00493">
    <property type="entry name" value="TOPRIM"/>
    <property type="match status" value="1"/>
</dbReference>
<dbReference type="InterPro" id="IPR034154">
    <property type="entry name" value="TOPRIM_DnaG/twinkle"/>
</dbReference>
<dbReference type="CDD" id="cd01029">
    <property type="entry name" value="TOPRIM_primases"/>
    <property type="match status" value="1"/>
</dbReference>
<proteinExistence type="predicted"/>
<dbReference type="EMBL" id="BTGU01000081">
    <property type="protein sequence ID" value="GMN58874.1"/>
    <property type="molecule type" value="Genomic_DNA"/>
</dbReference>